<feature type="compositionally biased region" description="Polar residues" evidence="2">
    <location>
        <begin position="1603"/>
        <end position="1613"/>
    </location>
</feature>
<feature type="compositionally biased region" description="Polar residues" evidence="2">
    <location>
        <begin position="198"/>
        <end position="216"/>
    </location>
</feature>
<dbReference type="VEuPathDB" id="ToxoDB:BESB_019440"/>
<dbReference type="GeneID" id="40307005"/>
<feature type="region of interest" description="Disordered" evidence="2">
    <location>
        <begin position="618"/>
        <end position="704"/>
    </location>
</feature>
<dbReference type="Proteomes" id="UP000224006">
    <property type="component" value="Chromosome XI"/>
</dbReference>
<feature type="region of interest" description="Disordered" evidence="2">
    <location>
        <begin position="343"/>
        <end position="374"/>
    </location>
</feature>
<evidence type="ECO:0008006" key="5">
    <source>
        <dbReference type="Google" id="ProtNLM"/>
    </source>
</evidence>
<evidence type="ECO:0000313" key="4">
    <source>
        <dbReference type="Proteomes" id="UP000224006"/>
    </source>
</evidence>
<feature type="compositionally biased region" description="Low complexity" evidence="2">
    <location>
        <begin position="623"/>
        <end position="643"/>
    </location>
</feature>
<feature type="region of interest" description="Disordered" evidence="2">
    <location>
        <begin position="1593"/>
        <end position="1685"/>
    </location>
</feature>
<name>A0A2A9M8I8_BESBE</name>
<feature type="region of interest" description="Disordered" evidence="2">
    <location>
        <begin position="182"/>
        <end position="229"/>
    </location>
</feature>
<feature type="compositionally biased region" description="Basic and acidic residues" evidence="2">
    <location>
        <begin position="686"/>
        <end position="696"/>
    </location>
</feature>
<feature type="compositionally biased region" description="Basic and acidic residues" evidence="2">
    <location>
        <begin position="777"/>
        <end position="789"/>
    </location>
</feature>
<keyword evidence="1" id="KW-0175">Coiled coil</keyword>
<feature type="compositionally biased region" description="Pro residues" evidence="2">
    <location>
        <begin position="644"/>
        <end position="668"/>
    </location>
</feature>
<feature type="compositionally biased region" description="Basic and acidic residues" evidence="2">
    <location>
        <begin position="220"/>
        <end position="229"/>
    </location>
</feature>
<feature type="compositionally biased region" description="Low complexity" evidence="2">
    <location>
        <begin position="364"/>
        <end position="374"/>
    </location>
</feature>
<feature type="compositionally biased region" description="Low complexity" evidence="2">
    <location>
        <begin position="845"/>
        <end position="864"/>
    </location>
</feature>
<feature type="compositionally biased region" description="Low complexity" evidence="2">
    <location>
        <begin position="987"/>
        <end position="999"/>
    </location>
</feature>
<evidence type="ECO:0000256" key="1">
    <source>
        <dbReference type="SAM" id="Coils"/>
    </source>
</evidence>
<comment type="caution">
    <text evidence="3">The sequence shown here is derived from an EMBL/GenBank/DDBJ whole genome shotgun (WGS) entry which is preliminary data.</text>
</comment>
<gene>
    <name evidence="3" type="ORF">BESB_019440</name>
</gene>
<evidence type="ECO:0000256" key="2">
    <source>
        <dbReference type="SAM" id="MobiDB-lite"/>
    </source>
</evidence>
<feature type="region of interest" description="Disordered" evidence="2">
    <location>
        <begin position="916"/>
        <end position="1058"/>
    </location>
</feature>
<feature type="region of interest" description="Disordered" evidence="2">
    <location>
        <begin position="545"/>
        <end position="579"/>
    </location>
</feature>
<feature type="region of interest" description="Disordered" evidence="2">
    <location>
        <begin position="1719"/>
        <end position="1756"/>
    </location>
</feature>
<feature type="region of interest" description="Disordered" evidence="2">
    <location>
        <begin position="502"/>
        <end position="526"/>
    </location>
</feature>
<keyword evidence="4" id="KW-1185">Reference proteome</keyword>
<organism evidence="3 4">
    <name type="scientific">Besnoitia besnoiti</name>
    <name type="common">Apicomplexan protozoan</name>
    <dbReference type="NCBI Taxonomy" id="94643"/>
    <lineage>
        <taxon>Eukaryota</taxon>
        <taxon>Sar</taxon>
        <taxon>Alveolata</taxon>
        <taxon>Apicomplexa</taxon>
        <taxon>Conoidasida</taxon>
        <taxon>Coccidia</taxon>
        <taxon>Eucoccidiorida</taxon>
        <taxon>Eimeriorina</taxon>
        <taxon>Sarcocystidae</taxon>
        <taxon>Besnoitia</taxon>
    </lineage>
</organism>
<dbReference type="OrthoDB" id="333642at2759"/>
<evidence type="ECO:0000313" key="3">
    <source>
        <dbReference type="EMBL" id="PFH32003.1"/>
    </source>
</evidence>
<sequence length="1756" mass="182977">MGISQRYSRVAKLRSSRLSTDITWKTTLVRSFFSDEQIDELGFPEEEIADYMIKHIVPFVKSHLAHALKIRTEDFDQFVADRLADQGVVATGQQDKIKKVMQALAAAKVQITDQTDTLEEQQNKVAELSQKLEAATRYLEEKATTLEQQVLYKEAWKHEQHLKDEAKFPKDAIDALRDLEEEVSHAAETSNDVEKASSDTAEQQQPSGSQPCTSENAAAARDDSPKSREMERVLVDGMAEIRDLLGKLLANVSSDIHSASIQHLTAADAGLCRRAFEGTLYNCKEGGSDPLCNQAEHAASASVAVNPSEQQAPSPMRSVADATTETDDSQVNLTRARFSALHRPPLGSLLRRPEPVPLGPPQSPSSFYPPSSQSFGVPRSQLTPLLASSDVCPQPHEVLTLVAASARSTPSPESRAIALPLVEQEPPQLPSLAFQAAVSLGSSEVPVPLRGHSPDEGTTGFAYAAVDSPLRAAQFSFLPPSNRSAALGRLPAVSSFSPVLQDAHEVPSPPVGGSQVQRPPSLPEHARLGDAPHFVALPAVFHRGGDSPIPGAGNPPEDARAPISSRSYSPGTPPGAVTLQQGFRGVAPLGQTLATHGMPAGAFLPPTLLGAASAQTVPASWGLSPSPCASPQLSAASSPSPLAGSPPPRLGGPPSSPAFRPPFPPAPFGPRGAFSLRPPSSPGYGREPHAGTRPEAAESETNPHASAALMDGRQLSPGGEGCPILLAGSAETAACVMEGESGGRLSAQNGGSEAVAGTAPDEDRQQQADAGPPVSHVRLEEDGGTRGDSVECAEAFGSLDASGGPAMPSGNTQRISTEPRQDDRAAQPPPEASSLDSVSAAFCQAPVEASPAAEASSVCPVASPTRETTWQGPGISAPGEAEAGCDQRKTQLQAAQAERVLPEALAVPVQNSAIASTSPGLRETAGTPAGPPSFAEANAGRPDCEGTRVPPTDENAAKSPLLPAAPRTVGEERPLQVEEAQEASSTGSLQSPGLRLPSSSPYPPPCAPLPQARSPESESCTVEQLLPQPRRVTLQNRGAPAASWGGMDSFSEGTQGGPAENRIIRMTQVPFARVGDQAMSLPPAVVLTDAGFQSQAISGASLAAFETPYPPSPSTLGFYKVKAPSLPNSADPPPEFSDSSLAPRLPEGGSAFPALVRCAPTYTGDGSLRHPALLTSQSGSDGASGSTPILAHDAYGSPAGVAEKAAARPASPEENFYWAGVTDAICHEWRTDLHVPGAGLAPPAAPTALEGRTPASSSVPASIPRESYLLQPVPESPSRLNGVVRHEPGKAFWNAQHAEGGPLFAGGPTSSPQVLSCPRPPTRIPLHYVGTLPLRRPRSQSPSDVSASRCLSVASGARCPFAAPLGAAAALLEGEGDMGLVAEPNERASAATPTANPSTPRGVCENPEKFTPCNSANGDLRDCGPDGACTTYFSSARRLRSLSTGQLSCEASRPTVHSPCRHCGCPGRASGGSCPSQIDGSCEIRSQPGTEPCGGIPPSDGHRRGVHEPFCGEGGCHAACSRRPRSSFHQAQAIPLVRCHSPEDRYRAARLGVGGYPVYPSEADVAAACQEGTADELQASLLDSSDCSDPPFHADTLPFSAGGSPSRSVTDSVLSGKDETAGPSGGSRRPSRRQALAASHGVSCRGSSRSYASKRDDDPSGRKSNPLVPCIPIRGSKIGQARNAPAERQTLSSLAARNRRLENQVLGLCCALVEAHEQLEKTKEGAKSRPTGYATRSPYWKRRGAPKRPANGKSFS</sequence>
<proteinExistence type="predicted"/>
<reference evidence="3 4" key="1">
    <citation type="submission" date="2017-09" db="EMBL/GenBank/DDBJ databases">
        <title>Genome sequencing of Besnoitia besnoiti strain Bb-Ger1.</title>
        <authorList>
            <person name="Schares G."/>
            <person name="Venepally P."/>
            <person name="Lorenzi H.A."/>
        </authorList>
    </citation>
    <scope>NUCLEOTIDE SEQUENCE [LARGE SCALE GENOMIC DNA]</scope>
    <source>
        <strain evidence="3 4">Bb-Ger1</strain>
    </source>
</reference>
<dbReference type="EMBL" id="NWUJ01000012">
    <property type="protein sequence ID" value="PFH32003.1"/>
    <property type="molecule type" value="Genomic_DNA"/>
</dbReference>
<dbReference type="KEGG" id="bbes:BESB_019440"/>
<feature type="region of interest" description="Disordered" evidence="2">
    <location>
        <begin position="741"/>
        <end position="890"/>
    </location>
</feature>
<dbReference type="RefSeq" id="XP_029216012.1">
    <property type="nucleotide sequence ID" value="XM_029360653.1"/>
</dbReference>
<feature type="coiled-coil region" evidence="1">
    <location>
        <begin position="104"/>
        <end position="149"/>
    </location>
</feature>
<accession>A0A2A9M8I8</accession>
<protein>
    <recommendedName>
        <fullName evidence="5">Proteophosphoglycan 5, related protein</fullName>
    </recommendedName>
</protein>